<protein>
    <recommendedName>
        <fullName evidence="12">Rieske domain-containing protein</fullName>
    </recommendedName>
</protein>
<evidence type="ECO:0000313" key="14">
    <source>
        <dbReference type="Proteomes" id="UP000594263"/>
    </source>
</evidence>
<feature type="domain" description="Rieske" evidence="12">
    <location>
        <begin position="219"/>
        <end position="319"/>
    </location>
</feature>
<reference evidence="13" key="1">
    <citation type="submission" date="2021-01" db="UniProtKB">
        <authorList>
            <consortium name="EnsemblPlants"/>
        </authorList>
    </citation>
    <scope>IDENTIFICATION</scope>
</reference>
<dbReference type="InterPro" id="IPR017941">
    <property type="entry name" value="Rieske_2Fe-2S"/>
</dbReference>
<accession>A0A7N0URJ5</accession>
<dbReference type="Gene3D" id="2.102.10.10">
    <property type="entry name" value="Rieske [2Fe-2S] iron-sulphur domain"/>
    <property type="match status" value="1"/>
</dbReference>
<evidence type="ECO:0000256" key="8">
    <source>
        <dbReference type="ARBA" id="ARBA00023004"/>
    </source>
</evidence>
<dbReference type="Pfam" id="PF00355">
    <property type="entry name" value="Rieske"/>
    <property type="match status" value="1"/>
</dbReference>
<dbReference type="AlphaFoldDB" id="A0A7N0URJ5"/>
<dbReference type="SUPFAM" id="SSF55961">
    <property type="entry name" value="Bet v1-like"/>
    <property type="match status" value="1"/>
</dbReference>
<keyword evidence="9" id="KW-0411">Iron-sulfur</keyword>
<evidence type="ECO:0000256" key="10">
    <source>
        <dbReference type="SAM" id="Coils"/>
    </source>
</evidence>
<dbReference type="InterPro" id="IPR013626">
    <property type="entry name" value="PaO"/>
</dbReference>
<evidence type="ECO:0000256" key="3">
    <source>
        <dbReference type="ARBA" id="ARBA00022640"/>
    </source>
</evidence>
<evidence type="ECO:0000256" key="1">
    <source>
        <dbReference type="ARBA" id="ARBA00004229"/>
    </source>
</evidence>
<keyword evidence="7" id="KW-0560">Oxidoreductase</keyword>
<dbReference type="GO" id="GO:0009507">
    <property type="term" value="C:chloroplast"/>
    <property type="evidence" value="ECO:0007669"/>
    <property type="project" value="UniProtKB-SubCell"/>
</dbReference>
<dbReference type="PROSITE" id="PS00570">
    <property type="entry name" value="RING_HYDROXYL_ALPHA"/>
    <property type="match status" value="1"/>
</dbReference>
<comment type="subcellular location">
    <subcellularLocation>
        <location evidence="1">Plastid</location>
        <location evidence="1">Chloroplast</location>
    </subcellularLocation>
</comment>
<feature type="coiled-coil region" evidence="10">
    <location>
        <begin position="120"/>
        <end position="147"/>
    </location>
</feature>
<dbReference type="CDD" id="cd04337">
    <property type="entry name" value="Rieske_RO_Alpha_Cao"/>
    <property type="match status" value="1"/>
</dbReference>
<evidence type="ECO:0000313" key="13">
    <source>
        <dbReference type="EnsemblPlants" id="Kaladp0082s0054.1.v1.1"/>
    </source>
</evidence>
<dbReference type="Gramene" id="Kaladp0082s0054.1.v1.1">
    <property type="protein sequence ID" value="Kaladp0082s0054.1.v1.1"/>
    <property type="gene ID" value="Kaladp0082s0054.v1.1"/>
</dbReference>
<dbReference type="InterPro" id="IPR050584">
    <property type="entry name" value="Cholesterol_7-desaturase"/>
</dbReference>
<keyword evidence="5" id="KW-0479">Metal-binding</keyword>
<dbReference type="PANTHER" id="PTHR21266:SF19">
    <property type="entry name" value="CHLOROPHYLLIDE A OXYGENASE, CHLOROPLASTIC"/>
    <property type="match status" value="1"/>
</dbReference>
<dbReference type="Gene3D" id="3.90.380.10">
    <property type="entry name" value="Naphthalene 1,2-dioxygenase Alpha Subunit, Chain A, domain 1"/>
    <property type="match status" value="1"/>
</dbReference>
<dbReference type="SUPFAM" id="SSF50022">
    <property type="entry name" value="ISP domain"/>
    <property type="match status" value="1"/>
</dbReference>
<evidence type="ECO:0000256" key="7">
    <source>
        <dbReference type="ARBA" id="ARBA00023002"/>
    </source>
</evidence>
<dbReference type="InterPro" id="IPR036922">
    <property type="entry name" value="Rieske_2Fe-2S_sf"/>
</dbReference>
<name>A0A7N0URJ5_KALFE</name>
<keyword evidence="2" id="KW-0150">Chloroplast</keyword>
<keyword evidence="4" id="KW-0001">2Fe-2S</keyword>
<dbReference type="GO" id="GO:0051537">
    <property type="term" value="F:2 iron, 2 sulfur cluster binding"/>
    <property type="evidence" value="ECO:0007669"/>
    <property type="project" value="UniProtKB-KW"/>
</dbReference>
<feature type="compositionally biased region" description="Low complexity" evidence="11">
    <location>
        <begin position="180"/>
        <end position="192"/>
    </location>
</feature>
<keyword evidence="14" id="KW-1185">Reference proteome</keyword>
<sequence length="543" mass="61376">MNTIATAAVLSLPISLYRPSKINCRKGIKGAFRVFAVLGDESGLIEKKNPWNSIFEVEDPRSKFPQSKGKFLDANQALEVVKFDIQYCDWRARQDLQTIMLLHEKVVNVLNPLAREYKSIGTVKKELAGLQNELAEAHKQVHISEARVSAALDKLAYMEELVNDKLLQDRAVVESDRESPPSTSTSSESSDTAKNKTSRKGLNVSGPVKTYHPRLKNFWYPVAFSSDLKEDTMIPFDSFEKPWVIFRGKDGKPGCVRNTCAHRACPLDLGTVNEGRIQCPYHGWEYSTDGTCEKMPSTKLLNVKIKSLPCFEHEGMIWIWPGSDPPAATIPSLQPPPGFTIHAEIVMELPVEHGLLLDNLLDLAHAPFTHTSTFAKGWKVPDLVKFLTPSASLQGYWDPYPIDMEFRPPCMVLSTIGISKPGKLEGQSTNQCTTHLHQLHVCLPSSRNKTRLLYRMSLDFAPILKHIPFMEHLWKHFAEQVLNEDLRLVVGQQERMHNGANIWNLPVAYDKLGVRYRLWRDAVDKGAKQLPYSNSNTNDFNFE</sequence>
<feature type="region of interest" description="Disordered" evidence="11">
    <location>
        <begin position="172"/>
        <end position="206"/>
    </location>
</feature>
<evidence type="ECO:0000256" key="4">
    <source>
        <dbReference type="ARBA" id="ARBA00022714"/>
    </source>
</evidence>
<keyword evidence="6" id="KW-0809">Transit peptide</keyword>
<dbReference type="GO" id="GO:0005506">
    <property type="term" value="F:iron ion binding"/>
    <property type="evidence" value="ECO:0007669"/>
    <property type="project" value="InterPro"/>
</dbReference>
<evidence type="ECO:0000256" key="2">
    <source>
        <dbReference type="ARBA" id="ARBA00022528"/>
    </source>
</evidence>
<evidence type="ECO:0000259" key="12">
    <source>
        <dbReference type="PROSITE" id="PS51296"/>
    </source>
</evidence>
<keyword evidence="8" id="KW-0408">Iron</keyword>
<dbReference type="PROSITE" id="PS51296">
    <property type="entry name" value="RIESKE"/>
    <property type="match status" value="1"/>
</dbReference>
<dbReference type="PANTHER" id="PTHR21266">
    <property type="entry name" value="IRON-SULFUR DOMAIN CONTAINING PROTEIN"/>
    <property type="match status" value="1"/>
</dbReference>
<dbReference type="InterPro" id="IPR015881">
    <property type="entry name" value="ARHD_Rieske_2Fe_2S"/>
</dbReference>
<keyword evidence="10" id="KW-0175">Coiled coil</keyword>
<dbReference type="OMA" id="CLKNFWY"/>
<evidence type="ECO:0000256" key="9">
    <source>
        <dbReference type="ARBA" id="ARBA00023014"/>
    </source>
</evidence>
<dbReference type="EnsemblPlants" id="Kaladp0082s0054.1.v1.1">
    <property type="protein sequence ID" value="Kaladp0082s0054.1.v1.1"/>
    <property type="gene ID" value="Kaladp0082s0054.v1.1"/>
</dbReference>
<evidence type="ECO:0000256" key="11">
    <source>
        <dbReference type="SAM" id="MobiDB-lite"/>
    </source>
</evidence>
<dbReference type="Proteomes" id="UP000594263">
    <property type="component" value="Unplaced"/>
</dbReference>
<proteinExistence type="predicted"/>
<dbReference type="GO" id="GO:0010277">
    <property type="term" value="F:chlorophyllide a oxygenase activity"/>
    <property type="evidence" value="ECO:0007669"/>
    <property type="project" value="InterPro"/>
</dbReference>
<keyword evidence="3" id="KW-0934">Plastid</keyword>
<evidence type="ECO:0000256" key="6">
    <source>
        <dbReference type="ARBA" id="ARBA00022946"/>
    </source>
</evidence>
<dbReference type="Pfam" id="PF08417">
    <property type="entry name" value="PaO"/>
    <property type="match status" value="1"/>
</dbReference>
<evidence type="ECO:0000256" key="5">
    <source>
        <dbReference type="ARBA" id="ARBA00022723"/>
    </source>
</evidence>
<organism evidence="13 14">
    <name type="scientific">Kalanchoe fedtschenkoi</name>
    <name type="common">Lavender scallops</name>
    <name type="synonym">South American air plant</name>
    <dbReference type="NCBI Taxonomy" id="63787"/>
    <lineage>
        <taxon>Eukaryota</taxon>
        <taxon>Viridiplantae</taxon>
        <taxon>Streptophyta</taxon>
        <taxon>Embryophyta</taxon>
        <taxon>Tracheophyta</taxon>
        <taxon>Spermatophyta</taxon>
        <taxon>Magnoliopsida</taxon>
        <taxon>eudicotyledons</taxon>
        <taxon>Gunneridae</taxon>
        <taxon>Pentapetalae</taxon>
        <taxon>Saxifragales</taxon>
        <taxon>Crassulaceae</taxon>
        <taxon>Kalanchoe</taxon>
    </lineage>
</organism>